<gene>
    <name evidence="1" type="ORF">CCUG60884_00304</name>
</gene>
<evidence type="ECO:0000313" key="2">
    <source>
        <dbReference type="Proteomes" id="UP000294604"/>
    </source>
</evidence>
<sequence>MIIADNSNRLNTHWFGKFLASFRGTFRLSYDEVAAAGGPSRGTLKPIEDGLNVAISEDTLNKLLHAYGSLVPAEHPLNASLLRAAIVNWRHRPSDDPSHLARLRATANDWTGERGMFLGIRVDDGAIVHGHGVALIQDDAVTVSAESRVAFREYVSWIATRHHALVLVPSAHAGEVNLDSRDEWLRIKPQGGRRHVGLGAKRFEVVAFDPIADVTSLSDAITRAEALGAEPVDVLDVALVLLAANNAAPEEPIAVVDSLFAVGASYVPLKDICEKFGVTFDSAKFRRVSQQVLAAWRDEYVLARWDVVIADDANGSKTLQARKIDLASDGDVRGESLWVYDPARLPRLPRVLAAQHTPALQITPTGARLYASGDCERLYDLMPAVGSRCLLRDWNNRWLAVEMPDTYLRSGKGVERKA</sequence>
<name>A0A4R8SZT4_9MYCO</name>
<protein>
    <submittedName>
        <fullName evidence="1">Uncharacterized protein</fullName>
    </submittedName>
</protein>
<organism evidence="1 2">
    <name type="scientific">Mycobacteroides salmoniphilum</name>
    <dbReference type="NCBI Taxonomy" id="404941"/>
    <lineage>
        <taxon>Bacteria</taxon>
        <taxon>Bacillati</taxon>
        <taxon>Actinomycetota</taxon>
        <taxon>Actinomycetes</taxon>
        <taxon>Mycobacteriales</taxon>
        <taxon>Mycobacteriaceae</taxon>
        <taxon>Mycobacteroides</taxon>
    </lineage>
</organism>
<accession>A0A4R8SZT4</accession>
<dbReference type="InterPro" id="IPR010982">
    <property type="entry name" value="Lambda_DNA-bd_dom_sf"/>
</dbReference>
<dbReference type="Proteomes" id="UP000294604">
    <property type="component" value="Unassembled WGS sequence"/>
</dbReference>
<dbReference type="AlphaFoldDB" id="A0A4R8SZT4"/>
<dbReference type="EMBL" id="PECL01000003">
    <property type="protein sequence ID" value="TEA09135.1"/>
    <property type="molecule type" value="Genomic_DNA"/>
</dbReference>
<proteinExistence type="predicted"/>
<evidence type="ECO:0000313" key="1">
    <source>
        <dbReference type="EMBL" id="TEA09135.1"/>
    </source>
</evidence>
<reference evidence="1 2" key="1">
    <citation type="journal article" date="2019" name="Sci. Rep.">
        <title>Extended insight into the Mycobacterium chelonae-abscessus complex through whole genome sequencing of Mycobacterium salmoniphilum outbreak and Mycobacterium salmoniphilum-like strains.</title>
        <authorList>
            <person name="Behra P.R.K."/>
            <person name="Das S."/>
            <person name="Pettersson B.M.F."/>
            <person name="Shirreff L."/>
            <person name="DuCote T."/>
            <person name="Jacobsson K.G."/>
            <person name="Ennis D.G."/>
            <person name="Kirsebom L.A."/>
        </authorList>
    </citation>
    <scope>NUCLEOTIDE SEQUENCE [LARGE SCALE GENOMIC DNA]</scope>
    <source>
        <strain evidence="1 2">CCUG 60884</strain>
    </source>
</reference>
<dbReference type="SUPFAM" id="SSF47413">
    <property type="entry name" value="lambda repressor-like DNA-binding domains"/>
    <property type="match status" value="1"/>
</dbReference>
<comment type="caution">
    <text evidence="1">The sequence shown here is derived from an EMBL/GenBank/DDBJ whole genome shotgun (WGS) entry which is preliminary data.</text>
</comment>
<dbReference type="GO" id="GO:0003677">
    <property type="term" value="F:DNA binding"/>
    <property type="evidence" value="ECO:0007669"/>
    <property type="project" value="InterPro"/>
</dbReference>